<evidence type="ECO:0000313" key="2">
    <source>
        <dbReference type="Proteomes" id="UP001597374"/>
    </source>
</evidence>
<dbReference type="EMBL" id="JBHUIM010000002">
    <property type="protein sequence ID" value="MFD2247361.1"/>
    <property type="molecule type" value="Genomic_DNA"/>
</dbReference>
<name>A0ABW5CY48_9BACT</name>
<reference evidence="2" key="1">
    <citation type="journal article" date="2019" name="Int. J. Syst. Evol. Microbiol.">
        <title>The Global Catalogue of Microorganisms (GCM) 10K type strain sequencing project: providing services to taxonomists for standard genome sequencing and annotation.</title>
        <authorList>
            <consortium name="The Broad Institute Genomics Platform"/>
            <consortium name="The Broad Institute Genome Sequencing Center for Infectious Disease"/>
            <person name="Wu L."/>
            <person name="Ma J."/>
        </authorList>
    </citation>
    <scope>NUCLEOTIDE SEQUENCE [LARGE SCALE GENOMIC DNA]</scope>
    <source>
        <strain evidence="2">CGMCC 4.1782</strain>
    </source>
</reference>
<proteinExistence type="predicted"/>
<gene>
    <name evidence="1" type="ORF">ACFSKP_13930</name>
</gene>
<keyword evidence="2" id="KW-1185">Reference proteome</keyword>
<accession>A0ABW5CY48</accession>
<sequence>MPTHDRYFKAEDFLTSLDTANLSGAELAKKLEDEINRNERLKIALVDEELNTNPESVVLIVNDIDSYVFVLQEVLAGLKADNFSNEVLSSARVSQIRNQILRLISKDI</sequence>
<dbReference type="RefSeq" id="WP_250430293.1">
    <property type="nucleotide sequence ID" value="NZ_JALPRR010000003.1"/>
</dbReference>
<evidence type="ECO:0000313" key="1">
    <source>
        <dbReference type="EMBL" id="MFD2247361.1"/>
    </source>
</evidence>
<dbReference type="Proteomes" id="UP001597374">
    <property type="component" value="Unassembled WGS sequence"/>
</dbReference>
<organism evidence="1 2">
    <name type="scientific">Pontibacter ruber</name>
    <dbReference type="NCBI Taxonomy" id="1343895"/>
    <lineage>
        <taxon>Bacteria</taxon>
        <taxon>Pseudomonadati</taxon>
        <taxon>Bacteroidota</taxon>
        <taxon>Cytophagia</taxon>
        <taxon>Cytophagales</taxon>
        <taxon>Hymenobacteraceae</taxon>
        <taxon>Pontibacter</taxon>
    </lineage>
</organism>
<comment type="caution">
    <text evidence="1">The sequence shown here is derived from an EMBL/GenBank/DDBJ whole genome shotgun (WGS) entry which is preliminary data.</text>
</comment>
<protein>
    <submittedName>
        <fullName evidence="1">Uncharacterized protein</fullName>
    </submittedName>
</protein>